<sequence length="542" mass="58889">MLNKILVLCVAVTVLSGCAAWYPETSSDREPSQPTVNDLQSRLKKLEIDASKNASFVSDQPWLVASEVQEYEKYPYLEEQSITISQYGKTLPEMVGRLSSQMEVNIYLASDLYQDTDGGAREEETRNRGGRTGQPQSVKQAQIVDTSSVMTLFGGRFGGDGNRFGNPLDASISVVSKGGTATALLNNVAAQLGINWRYDEERNTVTFYRLTQENFQVFFPGMAEAGVDLGRSGDRDSVIRQNATFENEAGSWEEIAEGVQALLSPFGKATVVKGTGNIVVVDTPEAMASVSKYIEDINDVFGRQVYLQIRTASATVENTDDFNLTWNNILNQVNNGQFSVGTNSAEVPTKALPNVFNVIRTSTGASLALEMLSSEFESTEVNEQAVTTLSNQPTSLKVLTETGYISGISQQDTTTDAENVVSDVQTDTVNIGFDATMVARVVSESRLQLQVALELSSNLTLVNFDSTIVQTPTRDRNSVVQRAWLTDGQTWVLAAFTSEKQSKEDSGTGDSGFWALGGGTSKSQSKQVLLVMITPHIQPGAL</sequence>
<dbReference type="PROSITE" id="PS51257">
    <property type="entry name" value="PROKAR_LIPOPROTEIN"/>
    <property type="match status" value="1"/>
</dbReference>
<dbReference type="PANTHER" id="PTHR30332:SF24">
    <property type="entry name" value="SECRETIN GSPD-RELATED"/>
    <property type="match status" value="1"/>
</dbReference>
<dbReference type="InterPro" id="IPR050810">
    <property type="entry name" value="Bact_Secretion_Sys_Channel"/>
</dbReference>
<feature type="chain" id="PRO_5012709789" evidence="6">
    <location>
        <begin position="20"/>
        <end position="542"/>
    </location>
</feature>
<geneLocation type="plasmid" evidence="9">
    <name>psmr5</name>
</geneLocation>
<dbReference type="GeneID" id="77258174"/>
<evidence type="ECO:0000256" key="3">
    <source>
        <dbReference type="ARBA" id="ARBA00023136"/>
    </source>
</evidence>
<evidence type="ECO:0000313" key="8">
    <source>
        <dbReference type="EMBL" id="ARM86298.1"/>
    </source>
</evidence>
<keyword evidence="8" id="KW-0614">Plasmid</keyword>
<evidence type="ECO:0000256" key="2">
    <source>
        <dbReference type="ARBA" id="ARBA00022729"/>
    </source>
</evidence>
<dbReference type="RefSeq" id="WP_085682249.1">
    <property type="nucleotide sequence ID" value="NZ_CP020932.1"/>
</dbReference>
<comment type="similarity">
    <text evidence="4">Belongs to the bacterial secretin family.</text>
</comment>
<accession>A0A1W6KFU8</accession>
<dbReference type="InterPro" id="IPR004846">
    <property type="entry name" value="T2SS/T3SS_dom"/>
</dbReference>
<evidence type="ECO:0000259" key="7">
    <source>
        <dbReference type="Pfam" id="PF00263"/>
    </source>
</evidence>
<feature type="region of interest" description="Disordered" evidence="5">
    <location>
        <begin position="115"/>
        <end position="137"/>
    </location>
</feature>
<reference evidence="8 9" key="1">
    <citation type="submission" date="2017-04" db="EMBL/GenBank/DDBJ databases">
        <title>Genome Sequence of Marinobacter salarius strain SMR5 Isolated from a culture of the Diatom Skeletonema marinoi.</title>
        <authorList>
            <person name="Topel M."/>
            <person name="Pinder M.I.M."/>
            <person name="Johansson O.N."/>
            <person name="Kourtchenko O."/>
            <person name="Godhe A."/>
            <person name="Clarke A.K."/>
        </authorList>
    </citation>
    <scope>NUCLEOTIDE SEQUENCE [LARGE SCALE GENOMIC DNA]</scope>
    <source>
        <strain evidence="8 9">SMR5</strain>
        <plasmid evidence="9">Plasmid psmr5</plasmid>
    </source>
</reference>
<evidence type="ECO:0000256" key="5">
    <source>
        <dbReference type="SAM" id="MobiDB-lite"/>
    </source>
</evidence>
<organism evidence="8 9">
    <name type="scientific">Marinobacter salarius</name>
    <dbReference type="NCBI Taxonomy" id="1420917"/>
    <lineage>
        <taxon>Bacteria</taxon>
        <taxon>Pseudomonadati</taxon>
        <taxon>Pseudomonadota</taxon>
        <taxon>Gammaproteobacteria</taxon>
        <taxon>Pseudomonadales</taxon>
        <taxon>Marinobacteraceae</taxon>
        <taxon>Marinobacter</taxon>
    </lineage>
</organism>
<dbReference type="Proteomes" id="UP000193100">
    <property type="component" value="Plasmid pSMR5"/>
</dbReference>
<name>A0A1W6KFU8_9GAMM</name>
<dbReference type="PANTHER" id="PTHR30332">
    <property type="entry name" value="PROBABLE GENERAL SECRETION PATHWAY PROTEIN D"/>
    <property type="match status" value="1"/>
</dbReference>
<feature type="signal peptide" evidence="6">
    <location>
        <begin position="1"/>
        <end position="19"/>
    </location>
</feature>
<evidence type="ECO:0000256" key="6">
    <source>
        <dbReference type="SAM" id="SignalP"/>
    </source>
</evidence>
<dbReference type="EMBL" id="CP020932">
    <property type="protein sequence ID" value="ARM86298.1"/>
    <property type="molecule type" value="Genomic_DNA"/>
</dbReference>
<protein>
    <submittedName>
        <fullName evidence="8">Outer membrane lipoprotein BfpB</fullName>
    </submittedName>
</protein>
<keyword evidence="8" id="KW-0449">Lipoprotein</keyword>
<dbReference type="GO" id="GO:0009306">
    <property type="term" value="P:protein secretion"/>
    <property type="evidence" value="ECO:0007669"/>
    <property type="project" value="InterPro"/>
</dbReference>
<keyword evidence="2 6" id="KW-0732">Signal</keyword>
<evidence type="ECO:0000256" key="1">
    <source>
        <dbReference type="ARBA" id="ARBA00004370"/>
    </source>
</evidence>
<evidence type="ECO:0000256" key="4">
    <source>
        <dbReference type="RuleBase" id="RU004003"/>
    </source>
</evidence>
<dbReference type="AlphaFoldDB" id="A0A1W6KFU8"/>
<dbReference type="GO" id="GO:0016020">
    <property type="term" value="C:membrane"/>
    <property type="evidence" value="ECO:0007669"/>
    <property type="project" value="UniProtKB-SubCell"/>
</dbReference>
<gene>
    <name evidence="8" type="primary">bfpB</name>
    <name evidence="8" type="ORF">MARSALSMR5_04281</name>
</gene>
<feature type="domain" description="Type II/III secretion system secretin-like" evidence="7">
    <location>
        <begin position="373"/>
        <end position="537"/>
    </location>
</feature>
<feature type="compositionally biased region" description="Basic and acidic residues" evidence="5">
    <location>
        <begin position="118"/>
        <end position="127"/>
    </location>
</feature>
<keyword evidence="3" id="KW-0472">Membrane</keyword>
<dbReference type="Pfam" id="PF00263">
    <property type="entry name" value="Secretin"/>
    <property type="match status" value="1"/>
</dbReference>
<comment type="subcellular location">
    <subcellularLocation>
        <location evidence="1">Membrane</location>
    </subcellularLocation>
</comment>
<evidence type="ECO:0000313" key="9">
    <source>
        <dbReference type="Proteomes" id="UP000193100"/>
    </source>
</evidence>
<proteinExistence type="inferred from homology"/>